<comment type="function">
    <text evidence="12">Cytochrome bo(3) ubiquinol terminal oxidase is the component of the aerobic respiratory chain of E.coli that predominates when cells are grown at high aeration. Has proton pump activity across the membrane in addition to electron transfer, pumping 2 protons/electron.</text>
</comment>
<keyword evidence="10" id="KW-0560">Oxidoreductase</keyword>
<dbReference type="Gene3D" id="1.20.120.80">
    <property type="entry name" value="Cytochrome c oxidase, subunit III, four-helix bundle"/>
    <property type="match status" value="1"/>
</dbReference>
<feature type="transmembrane region" description="Helical" evidence="19">
    <location>
        <begin position="87"/>
        <end position="106"/>
    </location>
</feature>
<evidence type="ECO:0000256" key="13">
    <source>
        <dbReference type="ARBA" id="ARBA00030072"/>
    </source>
</evidence>
<dbReference type="InterPro" id="IPR024791">
    <property type="entry name" value="Cyt_c/ubiquinol_Oxase_su3"/>
</dbReference>
<comment type="subunit">
    <text evidence="3">Heterooctamer of two A chains, two B chains, two C chains and two D chains.</text>
</comment>
<evidence type="ECO:0000256" key="7">
    <source>
        <dbReference type="ARBA" id="ARBA00022692"/>
    </source>
</evidence>
<name>A0ABT6AR27_9BURK</name>
<dbReference type="Pfam" id="PF00510">
    <property type="entry name" value="COX3"/>
    <property type="match status" value="1"/>
</dbReference>
<keyword evidence="8" id="KW-0249">Electron transport</keyword>
<evidence type="ECO:0000256" key="3">
    <source>
        <dbReference type="ARBA" id="ARBA00011700"/>
    </source>
</evidence>
<keyword evidence="6" id="KW-1003">Cell membrane</keyword>
<evidence type="ECO:0000256" key="19">
    <source>
        <dbReference type="SAM" id="Phobius"/>
    </source>
</evidence>
<comment type="caution">
    <text evidence="21">The sequence shown here is derived from an EMBL/GenBank/DDBJ whole genome shotgun (WGS) entry which is preliminary data.</text>
</comment>
<dbReference type="RefSeq" id="WP_017229466.1">
    <property type="nucleotide sequence ID" value="NZ_JARJLM010000324.1"/>
</dbReference>
<keyword evidence="7 17" id="KW-0812">Transmembrane</keyword>
<evidence type="ECO:0000256" key="5">
    <source>
        <dbReference type="ARBA" id="ARBA00022448"/>
    </source>
</evidence>
<dbReference type="Proteomes" id="UP001216674">
    <property type="component" value="Unassembled WGS sequence"/>
</dbReference>
<dbReference type="PROSITE" id="PS50253">
    <property type="entry name" value="COX3"/>
    <property type="match status" value="1"/>
</dbReference>
<keyword evidence="11 19" id="KW-0472">Membrane</keyword>
<dbReference type="EMBL" id="JARJLM010000324">
    <property type="protein sequence ID" value="MDF3835045.1"/>
    <property type="molecule type" value="Genomic_DNA"/>
</dbReference>
<evidence type="ECO:0000256" key="8">
    <source>
        <dbReference type="ARBA" id="ARBA00022982"/>
    </source>
</evidence>
<reference evidence="21 22" key="1">
    <citation type="submission" date="2023-03" db="EMBL/GenBank/DDBJ databases">
        <title>Draft assemblies of triclosan tolerant bacteria isolated from returned activated sludge.</title>
        <authorList>
            <person name="Van Hamelsveld S."/>
        </authorList>
    </citation>
    <scope>NUCLEOTIDE SEQUENCE [LARGE SCALE GENOMIC DNA]</scope>
    <source>
        <strain evidence="21 22">GW210010_S58</strain>
    </source>
</reference>
<feature type="transmembrane region" description="Helical" evidence="19">
    <location>
        <begin position="156"/>
        <end position="179"/>
    </location>
</feature>
<dbReference type="InterPro" id="IPR014206">
    <property type="entry name" value="Cyt_c_ubiqinol_oxidase_su3"/>
</dbReference>
<feature type="domain" description="Heme-copper oxidase subunit III family profile" evidence="20">
    <location>
        <begin position="41"/>
        <end position="221"/>
    </location>
</feature>
<dbReference type="NCBIfam" id="TIGR02842">
    <property type="entry name" value="CyoC"/>
    <property type="match status" value="1"/>
</dbReference>
<gene>
    <name evidence="21" type="primary">cyoC</name>
    <name evidence="21" type="ORF">P3W85_19080</name>
</gene>
<dbReference type="PANTHER" id="PTHR11403:SF2">
    <property type="entry name" value="CYTOCHROME BO(3) UBIQUINOL OXIDASE SUBUNIT 3"/>
    <property type="match status" value="1"/>
</dbReference>
<dbReference type="InterPro" id="IPR035973">
    <property type="entry name" value="Cyt_c_oxidase_su3-like_sf"/>
</dbReference>
<evidence type="ECO:0000256" key="16">
    <source>
        <dbReference type="ARBA" id="ARBA00032717"/>
    </source>
</evidence>
<evidence type="ECO:0000313" key="22">
    <source>
        <dbReference type="Proteomes" id="UP001216674"/>
    </source>
</evidence>
<evidence type="ECO:0000256" key="17">
    <source>
        <dbReference type="RuleBase" id="RU003376"/>
    </source>
</evidence>
<keyword evidence="22" id="KW-1185">Reference proteome</keyword>
<evidence type="ECO:0000256" key="9">
    <source>
        <dbReference type="ARBA" id="ARBA00022989"/>
    </source>
</evidence>
<dbReference type="SUPFAM" id="SSF81452">
    <property type="entry name" value="Cytochrome c oxidase subunit III-like"/>
    <property type="match status" value="1"/>
</dbReference>
<feature type="transmembrane region" description="Helical" evidence="19">
    <location>
        <begin position="47"/>
        <end position="67"/>
    </location>
</feature>
<feature type="transmembrane region" description="Helical" evidence="19">
    <location>
        <begin position="118"/>
        <end position="136"/>
    </location>
</feature>
<evidence type="ECO:0000313" key="21">
    <source>
        <dbReference type="EMBL" id="MDF3835045.1"/>
    </source>
</evidence>
<evidence type="ECO:0000256" key="18">
    <source>
        <dbReference type="SAM" id="MobiDB-lite"/>
    </source>
</evidence>
<dbReference type="InterPro" id="IPR033946">
    <property type="entry name" value="Ubiquinol_oxase_su3_dom"/>
</dbReference>
<evidence type="ECO:0000256" key="14">
    <source>
        <dbReference type="ARBA" id="ARBA00031884"/>
    </source>
</evidence>
<comment type="subcellular location">
    <subcellularLocation>
        <location evidence="1 17">Cell membrane</location>
        <topology evidence="1 17">Multi-pass membrane protein</topology>
    </subcellularLocation>
</comment>
<evidence type="ECO:0000256" key="15">
    <source>
        <dbReference type="ARBA" id="ARBA00032189"/>
    </source>
</evidence>
<evidence type="ECO:0000256" key="1">
    <source>
        <dbReference type="ARBA" id="ARBA00004651"/>
    </source>
</evidence>
<evidence type="ECO:0000256" key="10">
    <source>
        <dbReference type="ARBA" id="ARBA00023002"/>
    </source>
</evidence>
<evidence type="ECO:0000256" key="2">
    <source>
        <dbReference type="ARBA" id="ARBA00010581"/>
    </source>
</evidence>
<comment type="similarity">
    <text evidence="2 17">Belongs to the cytochrome c oxidase subunit 3 family.</text>
</comment>
<keyword evidence="9 19" id="KW-1133">Transmembrane helix</keyword>
<proteinExistence type="inferred from homology"/>
<feature type="transmembrane region" description="Helical" evidence="19">
    <location>
        <begin position="200"/>
        <end position="220"/>
    </location>
</feature>
<evidence type="ECO:0000256" key="11">
    <source>
        <dbReference type="ARBA" id="ARBA00023136"/>
    </source>
</evidence>
<dbReference type="InterPro" id="IPR013833">
    <property type="entry name" value="Cyt_c_oxidase_su3_a-hlx"/>
</dbReference>
<feature type="region of interest" description="Disordered" evidence="18">
    <location>
        <begin position="1"/>
        <end position="24"/>
    </location>
</feature>
<evidence type="ECO:0000256" key="4">
    <source>
        <dbReference type="ARBA" id="ARBA00014687"/>
    </source>
</evidence>
<dbReference type="InterPro" id="IPR000298">
    <property type="entry name" value="Cyt_c_oxidase-like_su3"/>
</dbReference>
<dbReference type="PANTHER" id="PTHR11403">
    <property type="entry name" value="CYTOCHROME C OXIDASE SUBUNIT III"/>
    <property type="match status" value="1"/>
</dbReference>
<dbReference type="CDD" id="cd02863">
    <property type="entry name" value="Ubiquinol_oxidase_III"/>
    <property type="match status" value="1"/>
</dbReference>
<protein>
    <recommendedName>
        <fullName evidence="4">Cytochrome bo(3) ubiquinol oxidase subunit 3</fullName>
    </recommendedName>
    <alternativeName>
        <fullName evidence="15">Cytochrome o ubiquinol oxidase subunit 3</fullName>
    </alternativeName>
    <alternativeName>
        <fullName evidence="13">Oxidase bo(3) subunit 3</fullName>
    </alternativeName>
    <alternativeName>
        <fullName evidence="16">Ubiquinol oxidase polypeptide III</fullName>
    </alternativeName>
    <alternativeName>
        <fullName evidence="14">Ubiquinol oxidase subunit 3</fullName>
    </alternativeName>
</protein>
<organism evidence="21 22">
    <name type="scientific">Cupriavidus basilensis</name>
    <dbReference type="NCBI Taxonomy" id="68895"/>
    <lineage>
        <taxon>Bacteria</taxon>
        <taxon>Pseudomonadati</taxon>
        <taxon>Pseudomonadota</taxon>
        <taxon>Betaproteobacteria</taxon>
        <taxon>Burkholderiales</taxon>
        <taxon>Burkholderiaceae</taxon>
        <taxon>Cupriavidus</taxon>
    </lineage>
</organism>
<keyword evidence="5" id="KW-0813">Transport</keyword>
<sequence>MHDAIAPAGPGDFDAGITSTPGSTRPEELSFHVAGDYHPPNGTLLGFWLYLMSDCLVFACLFATYGVVGRRYAAGPSGADLFDLPLVALNTTFLLLSSITYGFAMLEMQNNQVRRTMSWLTVTGLLGAAFIGVELFEFGHFIHDGAGPQRSAFLSSFFALVGTHGLHVTFGIVWLITLMTQLRQHGLIPANKRRLMCLSMFWHFLDVVWIGVFTFVYLMGVLP</sequence>
<evidence type="ECO:0000256" key="12">
    <source>
        <dbReference type="ARBA" id="ARBA00025694"/>
    </source>
</evidence>
<evidence type="ECO:0000256" key="6">
    <source>
        <dbReference type="ARBA" id="ARBA00022475"/>
    </source>
</evidence>
<evidence type="ECO:0000259" key="20">
    <source>
        <dbReference type="PROSITE" id="PS50253"/>
    </source>
</evidence>
<accession>A0ABT6AR27</accession>